<dbReference type="CDD" id="cd04515">
    <property type="entry name" value="Alpha_kinase"/>
    <property type="match status" value="1"/>
</dbReference>
<reference evidence="8" key="1">
    <citation type="submission" date="2020-11" db="EMBL/GenBank/DDBJ databases">
        <authorList>
            <consortium name="DOE Joint Genome Institute"/>
            <person name="Ahrendt S."/>
            <person name="Riley R."/>
            <person name="Andreopoulos W."/>
            <person name="Labutti K."/>
            <person name="Pangilinan J."/>
            <person name="Ruiz-Duenas F.J."/>
            <person name="Barrasa J.M."/>
            <person name="Sanchez-Garcia M."/>
            <person name="Camarero S."/>
            <person name="Miyauchi S."/>
            <person name="Serrano A."/>
            <person name="Linde D."/>
            <person name="Babiker R."/>
            <person name="Drula E."/>
            <person name="Ayuso-Fernandez I."/>
            <person name="Pacheco R."/>
            <person name="Padilla G."/>
            <person name="Ferreira P."/>
            <person name="Barriuso J."/>
            <person name="Kellner H."/>
            <person name="Castanera R."/>
            <person name="Alfaro M."/>
            <person name="Ramirez L."/>
            <person name="Pisabarro A.G."/>
            <person name="Kuo A."/>
            <person name="Tritt A."/>
            <person name="Lipzen A."/>
            <person name="He G."/>
            <person name="Yan M."/>
            <person name="Ng V."/>
            <person name="Cullen D."/>
            <person name="Martin F."/>
            <person name="Rosso M.-N."/>
            <person name="Henrissat B."/>
            <person name="Hibbett D."/>
            <person name="Martinez A.T."/>
            <person name="Grigoriev I.V."/>
        </authorList>
    </citation>
    <scope>NUCLEOTIDE SEQUENCE</scope>
    <source>
        <strain evidence="8">CBS 506.95</strain>
    </source>
</reference>
<keyword evidence="2" id="KW-0808">Transferase</keyword>
<dbReference type="AlphaFoldDB" id="A0A9P6EL15"/>
<dbReference type="GO" id="GO:0005524">
    <property type="term" value="F:ATP binding"/>
    <property type="evidence" value="ECO:0007669"/>
    <property type="project" value="UniProtKB-KW"/>
</dbReference>
<feature type="domain" description="Alpha-type protein kinase" evidence="7">
    <location>
        <begin position="52"/>
        <end position="289"/>
    </location>
</feature>
<keyword evidence="4 8" id="KW-0418">Kinase</keyword>
<gene>
    <name evidence="8" type="ORF">CPB83DRAFT_762416</name>
</gene>
<keyword evidence="5" id="KW-0067">ATP-binding</keyword>
<dbReference type="PROSITE" id="PS51158">
    <property type="entry name" value="ALPHA_KINASE"/>
    <property type="match status" value="1"/>
</dbReference>
<feature type="compositionally biased region" description="Basic and acidic residues" evidence="6">
    <location>
        <begin position="293"/>
        <end position="313"/>
    </location>
</feature>
<evidence type="ECO:0000259" key="7">
    <source>
        <dbReference type="PROSITE" id="PS51158"/>
    </source>
</evidence>
<keyword evidence="3" id="KW-0547">Nucleotide-binding</keyword>
<feature type="region of interest" description="Disordered" evidence="6">
    <location>
        <begin position="293"/>
        <end position="327"/>
    </location>
</feature>
<dbReference type="OrthoDB" id="301415at2759"/>
<comment type="caution">
    <text evidence="8">The sequence shown here is derived from an EMBL/GenBank/DDBJ whole genome shotgun (WGS) entry which is preliminary data.</text>
</comment>
<evidence type="ECO:0000256" key="3">
    <source>
        <dbReference type="ARBA" id="ARBA00022741"/>
    </source>
</evidence>
<dbReference type="PANTHER" id="PTHR45992">
    <property type="entry name" value="EUKARYOTIC ELONGATION FACTOR 2 KINASE-RELATED"/>
    <property type="match status" value="1"/>
</dbReference>
<evidence type="ECO:0000256" key="5">
    <source>
        <dbReference type="ARBA" id="ARBA00022840"/>
    </source>
</evidence>
<keyword evidence="9" id="KW-1185">Reference proteome</keyword>
<keyword evidence="1" id="KW-0723">Serine/threonine-protein kinase</keyword>
<evidence type="ECO:0000256" key="2">
    <source>
        <dbReference type="ARBA" id="ARBA00022679"/>
    </source>
</evidence>
<feature type="non-terminal residue" evidence="8">
    <location>
        <position position="1"/>
    </location>
</feature>
<dbReference type="InterPro" id="IPR011009">
    <property type="entry name" value="Kinase-like_dom_sf"/>
</dbReference>
<evidence type="ECO:0000313" key="9">
    <source>
        <dbReference type="Proteomes" id="UP000807306"/>
    </source>
</evidence>
<proteinExistence type="predicted"/>
<dbReference type="GO" id="GO:0004674">
    <property type="term" value="F:protein serine/threonine kinase activity"/>
    <property type="evidence" value="ECO:0007669"/>
    <property type="project" value="UniProtKB-KW"/>
</dbReference>
<organism evidence="8 9">
    <name type="scientific">Crepidotus variabilis</name>
    <dbReference type="NCBI Taxonomy" id="179855"/>
    <lineage>
        <taxon>Eukaryota</taxon>
        <taxon>Fungi</taxon>
        <taxon>Dikarya</taxon>
        <taxon>Basidiomycota</taxon>
        <taxon>Agaricomycotina</taxon>
        <taxon>Agaricomycetes</taxon>
        <taxon>Agaricomycetidae</taxon>
        <taxon>Agaricales</taxon>
        <taxon>Agaricineae</taxon>
        <taxon>Crepidotaceae</taxon>
        <taxon>Crepidotus</taxon>
    </lineage>
</organism>
<dbReference type="Gene3D" id="3.20.200.10">
    <property type="entry name" value="MHCK/EF2 kinase"/>
    <property type="match status" value="1"/>
</dbReference>
<dbReference type="EMBL" id="MU157837">
    <property type="protein sequence ID" value="KAF9530864.1"/>
    <property type="molecule type" value="Genomic_DNA"/>
</dbReference>
<evidence type="ECO:0000256" key="4">
    <source>
        <dbReference type="ARBA" id="ARBA00022777"/>
    </source>
</evidence>
<accession>A0A9P6EL15</accession>
<dbReference type="Pfam" id="PF02816">
    <property type="entry name" value="Alpha_kinase"/>
    <property type="match status" value="1"/>
</dbReference>
<protein>
    <submittedName>
        <fullName evidence="8">Kinase-like domain-containing protein</fullName>
    </submittedName>
</protein>
<dbReference type="InterPro" id="IPR004166">
    <property type="entry name" value="a-kinase_dom"/>
</dbReference>
<sequence length="327" mass="36634">LKSAYRPSATPATQQFSRHVPLEKCNFHRFNLAGNPLSQAAYFEQSKTREVIKIANKSTWTNAILDSSGATSGRNVDENGSGFIGQGSTNVRFMYARFDDIEYAVTFPFDSSMSAGDVQDMLEAEFRLLALCNALQKEFNNMALSSDVNGAILGQLIPSPVTDEIPLPYVFFLATPLLPVGQLYGTLRKFTGNGEIGKADNDITKTVHAFAHFSLLYSDHEVLICDLQGLKDKHGVWCLFDPQVHTNRMPRLRVAYWDRGLVEIQRFEQQHEVDCLTNWVCNKLRLRSVTFDHEPDSRAESSPEKSPPRKAFDLRNLLNAASPAPET</sequence>
<evidence type="ECO:0000256" key="1">
    <source>
        <dbReference type="ARBA" id="ARBA00022527"/>
    </source>
</evidence>
<dbReference type="Proteomes" id="UP000807306">
    <property type="component" value="Unassembled WGS sequence"/>
</dbReference>
<dbReference type="InterPro" id="IPR051852">
    <property type="entry name" value="Alpha-type_PK"/>
</dbReference>
<evidence type="ECO:0000313" key="8">
    <source>
        <dbReference type="EMBL" id="KAF9530864.1"/>
    </source>
</evidence>
<name>A0A9P6EL15_9AGAR</name>
<evidence type="ECO:0000256" key="6">
    <source>
        <dbReference type="SAM" id="MobiDB-lite"/>
    </source>
</evidence>
<dbReference type="SUPFAM" id="SSF56112">
    <property type="entry name" value="Protein kinase-like (PK-like)"/>
    <property type="match status" value="1"/>
</dbReference>